<sequence length="304" mass="32839">MKIILSIAVAAILLVGGWFGFTTMQRSRAIDTLAAETRANLIYVKGGTFQAGNYEITVRLENGEEEVRLVSANALPAIEATLDDFSLLASEALNSSFDLFLAETGRPAQLRNLEQGLGAPEHPARMSWQEATAYCSWLGEVSDISLRLPTEVEWEYAARSRGEKVAWGTAGGEWIPGETVAGPNTPTEVEEMPNQWPPSPMGFHDMASGAKEWVANDEADTRIAKGGSINSDAVFETIPSRTIVEPTTQSWPGEPERYAKQGYPYHGTFATARCASDQIGQGPGAVDFNAPEVIPAVAPQSVTY</sequence>
<dbReference type="GO" id="GO:0120147">
    <property type="term" value="F:formylglycine-generating oxidase activity"/>
    <property type="evidence" value="ECO:0007669"/>
    <property type="project" value="TreeGrafter"/>
</dbReference>
<comment type="caution">
    <text evidence="3">The sequence shown here is derived from an EMBL/GenBank/DDBJ whole genome shotgun (WGS) entry which is preliminary data.</text>
</comment>
<dbReference type="AlphaFoldDB" id="A0A7W9BP08"/>
<dbReference type="InterPro" id="IPR016187">
    <property type="entry name" value="CTDL_fold"/>
</dbReference>
<evidence type="ECO:0000256" key="1">
    <source>
        <dbReference type="SAM" id="MobiDB-lite"/>
    </source>
</evidence>
<feature type="domain" description="Sulfatase-modifying factor enzyme-like" evidence="2">
    <location>
        <begin position="40"/>
        <end position="216"/>
    </location>
</feature>
<accession>A0A7W9BP08</accession>
<dbReference type="InterPro" id="IPR005532">
    <property type="entry name" value="SUMF_dom"/>
</dbReference>
<organism evidence="3 4">
    <name type="scientific">Yoonia ponticola</name>
    <dbReference type="NCBI Taxonomy" id="1524255"/>
    <lineage>
        <taxon>Bacteria</taxon>
        <taxon>Pseudomonadati</taxon>
        <taxon>Pseudomonadota</taxon>
        <taxon>Alphaproteobacteria</taxon>
        <taxon>Rhodobacterales</taxon>
        <taxon>Paracoccaceae</taxon>
        <taxon>Yoonia</taxon>
    </lineage>
</organism>
<evidence type="ECO:0000259" key="2">
    <source>
        <dbReference type="Pfam" id="PF03781"/>
    </source>
</evidence>
<dbReference type="InterPro" id="IPR051043">
    <property type="entry name" value="Sulfatase_Mod_Factor_Kinase"/>
</dbReference>
<gene>
    <name evidence="3" type="ORF">FHS72_003547</name>
</gene>
<proteinExistence type="predicted"/>
<keyword evidence="4" id="KW-1185">Reference proteome</keyword>
<feature type="region of interest" description="Disordered" evidence="1">
    <location>
        <begin position="169"/>
        <end position="193"/>
    </location>
</feature>
<name>A0A7W9BP08_9RHOB</name>
<dbReference type="RefSeq" id="WP_183531013.1">
    <property type="nucleotide sequence ID" value="NZ_JACIJM010000016.1"/>
</dbReference>
<dbReference type="Pfam" id="PF03781">
    <property type="entry name" value="FGE-sulfatase"/>
    <property type="match status" value="1"/>
</dbReference>
<dbReference type="Proteomes" id="UP000535415">
    <property type="component" value="Unassembled WGS sequence"/>
</dbReference>
<dbReference type="PANTHER" id="PTHR23150:SF19">
    <property type="entry name" value="FORMYLGLYCINE-GENERATING ENZYME"/>
    <property type="match status" value="1"/>
</dbReference>
<evidence type="ECO:0000313" key="3">
    <source>
        <dbReference type="EMBL" id="MBB5723900.1"/>
    </source>
</evidence>
<dbReference type="Gene3D" id="3.90.1580.10">
    <property type="entry name" value="paralog of FGE (formylglycine-generating enzyme)"/>
    <property type="match status" value="1"/>
</dbReference>
<dbReference type="PANTHER" id="PTHR23150">
    <property type="entry name" value="SULFATASE MODIFYING FACTOR 1, 2"/>
    <property type="match status" value="1"/>
</dbReference>
<evidence type="ECO:0000313" key="4">
    <source>
        <dbReference type="Proteomes" id="UP000535415"/>
    </source>
</evidence>
<reference evidence="3 4" key="1">
    <citation type="submission" date="2020-08" db="EMBL/GenBank/DDBJ databases">
        <title>Genomic Encyclopedia of Type Strains, Phase IV (KMG-IV): sequencing the most valuable type-strain genomes for metagenomic binning, comparative biology and taxonomic classification.</title>
        <authorList>
            <person name="Goeker M."/>
        </authorList>
    </citation>
    <scope>NUCLEOTIDE SEQUENCE [LARGE SCALE GENOMIC DNA]</scope>
    <source>
        <strain evidence="3 4">DSM 101064</strain>
    </source>
</reference>
<dbReference type="InterPro" id="IPR042095">
    <property type="entry name" value="SUMF_sf"/>
</dbReference>
<protein>
    <submittedName>
        <fullName evidence="3">Formylglycine-generating enzyme required for sulfatase activity</fullName>
    </submittedName>
</protein>
<dbReference type="SUPFAM" id="SSF56436">
    <property type="entry name" value="C-type lectin-like"/>
    <property type="match status" value="1"/>
</dbReference>
<dbReference type="EMBL" id="JACIJM010000016">
    <property type="protein sequence ID" value="MBB5723900.1"/>
    <property type="molecule type" value="Genomic_DNA"/>
</dbReference>